<dbReference type="InterPro" id="IPR036396">
    <property type="entry name" value="Cyt_P450_sf"/>
</dbReference>
<dbReference type="PANTHER" id="PTHR47283:SF1">
    <property type="entry name" value="ENT-KAURENE OXIDASE, CHLOROPLASTIC"/>
    <property type="match status" value="1"/>
</dbReference>
<evidence type="ECO:0000256" key="6">
    <source>
        <dbReference type="RuleBase" id="RU000461"/>
    </source>
</evidence>
<organism evidence="8 9">
    <name type="scientific">Hevea brasiliensis</name>
    <name type="common">Para rubber tree</name>
    <name type="synonym">Siphonia brasiliensis</name>
    <dbReference type="NCBI Taxonomy" id="3981"/>
    <lineage>
        <taxon>Eukaryota</taxon>
        <taxon>Viridiplantae</taxon>
        <taxon>Streptophyta</taxon>
        <taxon>Embryophyta</taxon>
        <taxon>Tracheophyta</taxon>
        <taxon>Spermatophyta</taxon>
        <taxon>Magnoliopsida</taxon>
        <taxon>eudicotyledons</taxon>
        <taxon>Gunneridae</taxon>
        <taxon>Pentapetalae</taxon>
        <taxon>rosids</taxon>
        <taxon>fabids</taxon>
        <taxon>Malpighiales</taxon>
        <taxon>Euphorbiaceae</taxon>
        <taxon>Crotonoideae</taxon>
        <taxon>Micrandreae</taxon>
        <taxon>Hevea</taxon>
    </lineage>
</organism>
<sequence>MDVVTSTLLPSFQAMPYAAPAAVGGLLISMFFMRRFISDQRKRNARLSPVPEVPGWPVIGNLLQLKEKKPHKTFTRWAEIHGPIYSIRTGASTVIVLNSTDVAKEAMVTRYSSISTRKLSKALTVLTQDKCMVATSDYDEFHKMVKRYILTNVLGTNAQRRHRCHRDTLLENISNELHAHVQTSPEEAVNFREIFESQLFGIALKEALGKDVQSVYVDEFKSTLSREEIFTVLVLDPMEGAIDVDWRDFFPYLKWIPNKRWEMKIQQMHLRRHAVMNALIKEQKKRIASGEELNSYLDFLLSEGTLTEKQISMLVWEAIIETSDTTLVTTEWAIYELAKNPKCQDILFKQIQNVCGSEKITEEHLSQLPYLNAVFHETIRKHSPAPVIPLRYAHEDTELGGYFIPAGSEIAINIYGCNMDKKQWEKPEEWKPDRFLDGKYDPMDLHKTMAFGAGKRACAGAPQALLVGCTSIGRLVQEFEWRLKEGEEENVDIVGLTTRKLQPLHAIIKPRT</sequence>
<comment type="subcellular location">
    <subcellularLocation>
        <location evidence="1">Membrane</location>
        <topology evidence="1">Single-pass membrane protein</topology>
    </subcellularLocation>
</comment>
<dbReference type="InterPro" id="IPR002401">
    <property type="entry name" value="Cyt_P450_E_grp-I"/>
</dbReference>
<dbReference type="CDD" id="cd11075">
    <property type="entry name" value="CYP77_89"/>
    <property type="match status" value="1"/>
</dbReference>
<dbReference type="PANTHER" id="PTHR47283">
    <property type="entry name" value="ENT-KAURENE OXIDASE, CHLOROPLASTIC"/>
    <property type="match status" value="1"/>
</dbReference>
<feature type="transmembrane region" description="Helical" evidence="7">
    <location>
        <begin position="14"/>
        <end position="33"/>
    </location>
</feature>
<keyword evidence="6" id="KW-0479">Metal-binding</keyword>
<evidence type="ECO:0000256" key="2">
    <source>
        <dbReference type="ARBA" id="ARBA00010617"/>
    </source>
</evidence>
<dbReference type="Pfam" id="PF00067">
    <property type="entry name" value="p450"/>
    <property type="match status" value="1"/>
</dbReference>
<dbReference type="EMBL" id="JARPOI010000002">
    <property type="protein sequence ID" value="KAJ9186678.1"/>
    <property type="molecule type" value="Genomic_DNA"/>
</dbReference>
<evidence type="ECO:0000256" key="4">
    <source>
        <dbReference type="ARBA" id="ARBA00022989"/>
    </source>
</evidence>
<keyword evidence="3 7" id="KW-0812">Transmembrane</keyword>
<keyword evidence="5 7" id="KW-0472">Membrane</keyword>
<keyword evidence="6" id="KW-0349">Heme</keyword>
<dbReference type="InterPro" id="IPR001128">
    <property type="entry name" value="Cyt_P450"/>
</dbReference>
<evidence type="ECO:0000313" key="8">
    <source>
        <dbReference type="EMBL" id="KAJ9186678.1"/>
    </source>
</evidence>
<proteinExistence type="inferred from homology"/>
<dbReference type="Proteomes" id="UP001174677">
    <property type="component" value="Chromosome 2"/>
</dbReference>
<dbReference type="SUPFAM" id="SSF48264">
    <property type="entry name" value="Cytochrome P450"/>
    <property type="match status" value="1"/>
</dbReference>
<name>A0ABQ9N353_HEVBR</name>
<keyword evidence="4 7" id="KW-1133">Transmembrane helix</keyword>
<evidence type="ECO:0008006" key="10">
    <source>
        <dbReference type="Google" id="ProtNLM"/>
    </source>
</evidence>
<evidence type="ECO:0000313" key="9">
    <source>
        <dbReference type="Proteomes" id="UP001174677"/>
    </source>
</evidence>
<evidence type="ECO:0000256" key="7">
    <source>
        <dbReference type="SAM" id="Phobius"/>
    </source>
</evidence>
<reference evidence="8" key="1">
    <citation type="journal article" date="2023" name="Plant Biotechnol. J.">
        <title>Chromosome-level wild Hevea brasiliensis genome provides new tools for genomic-assisted breeding and valuable loci to elevate rubber yield.</title>
        <authorList>
            <person name="Cheng H."/>
            <person name="Song X."/>
            <person name="Hu Y."/>
            <person name="Wu T."/>
            <person name="Yang Q."/>
            <person name="An Z."/>
            <person name="Feng S."/>
            <person name="Deng Z."/>
            <person name="Wu W."/>
            <person name="Zeng X."/>
            <person name="Tu M."/>
            <person name="Wang X."/>
            <person name="Huang H."/>
        </authorList>
    </citation>
    <scope>NUCLEOTIDE SEQUENCE</scope>
    <source>
        <strain evidence="8">MT/VB/25A 57/8</strain>
    </source>
</reference>
<dbReference type="InterPro" id="IPR044225">
    <property type="entry name" value="KO_chloroplastic"/>
</dbReference>
<comment type="similarity">
    <text evidence="2 6">Belongs to the cytochrome P450 family.</text>
</comment>
<keyword evidence="6" id="KW-0560">Oxidoreductase</keyword>
<keyword evidence="6" id="KW-0408">Iron</keyword>
<dbReference type="PRINTS" id="PR00463">
    <property type="entry name" value="EP450I"/>
</dbReference>
<protein>
    <recommendedName>
        <fullName evidence="10">Ent-kaurene oxidase</fullName>
    </recommendedName>
</protein>
<evidence type="ECO:0000256" key="5">
    <source>
        <dbReference type="ARBA" id="ARBA00023136"/>
    </source>
</evidence>
<gene>
    <name evidence="8" type="ORF">P3X46_002224</name>
</gene>
<evidence type="ECO:0000256" key="3">
    <source>
        <dbReference type="ARBA" id="ARBA00022692"/>
    </source>
</evidence>
<keyword evidence="9" id="KW-1185">Reference proteome</keyword>
<accession>A0ABQ9N353</accession>
<comment type="caution">
    <text evidence="8">The sequence shown here is derived from an EMBL/GenBank/DDBJ whole genome shotgun (WGS) entry which is preliminary data.</text>
</comment>
<dbReference type="PROSITE" id="PS00086">
    <property type="entry name" value="CYTOCHROME_P450"/>
    <property type="match status" value="1"/>
</dbReference>
<dbReference type="Gene3D" id="1.10.630.10">
    <property type="entry name" value="Cytochrome P450"/>
    <property type="match status" value="1"/>
</dbReference>
<keyword evidence="6" id="KW-0503">Monooxygenase</keyword>
<dbReference type="EMBL" id="JARPOI010000002">
    <property type="protein sequence ID" value="KAJ9186679.1"/>
    <property type="molecule type" value="Genomic_DNA"/>
</dbReference>
<evidence type="ECO:0000256" key="1">
    <source>
        <dbReference type="ARBA" id="ARBA00004167"/>
    </source>
</evidence>
<dbReference type="InterPro" id="IPR017972">
    <property type="entry name" value="Cyt_P450_CS"/>
</dbReference>